<dbReference type="Gene3D" id="3.30.70.270">
    <property type="match status" value="1"/>
</dbReference>
<dbReference type="InterPro" id="IPR003018">
    <property type="entry name" value="GAF"/>
</dbReference>
<protein>
    <submittedName>
        <fullName evidence="2">GGDEF domain-containing protein</fullName>
    </submittedName>
</protein>
<dbReference type="PROSITE" id="PS50887">
    <property type="entry name" value="GGDEF"/>
    <property type="match status" value="1"/>
</dbReference>
<dbReference type="InterPro" id="IPR029787">
    <property type="entry name" value="Nucleotide_cyclase"/>
</dbReference>
<dbReference type="EMBL" id="QTSU01000001">
    <property type="protein sequence ID" value="RDZ27803.1"/>
    <property type="molecule type" value="Genomic_DNA"/>
</dbReference>
<evidence type="ECO:0000259" key="1">
    <source>
        <dbReference type="PROSITE" id="PS50887"/>
    </source>
</evidence>
<dbReference type="Proteomes" id="UP000264492">
    <property type="component" value="Unassembled WGS sequence"/>
</dbReference>
<accession>A0A371K1J8</accession>
<dbReference type="AlphaFoldDB" id="A0A371K1J8"/>
<keyword evidence="3" id="KW-1185">Reference proteome</keyword>
<sequence length="368" mass="39450">MRANRRDAGSACNAARFAGYPRPHSPPEPAMSAVELPATDDASRLLQVIQTQTEIARLGLDLGGVMDLVTRRAQTLTHAVGAVVELAEGEQMVYRAASGIAEPSLGLRLSRAASLSGACVAVGAPLSCEDSETDPRVDREACRAVGLRSMIVVPLKHHEAVVGVLKVMGAAPAAFDAEDLRMLDLMSGLIGAAMYHAARYETDELFHQATHDALTGLPNRALFYDRLRHCLAQAQRDHRRIGILNLDMDGLKPVNDRMGHRAGDAALVEFATRMKRSARSGDTVARVGGDEFGVILPGIEHRDGAIAQAQRLAESLDPPFAFDDSAIPLQASIGCAIYPDDGHDLGELLHKADQAMYSAKRRKKGEPG</sequence>
<evidence type="ECO:0000313" key="3">
    <source>
        <dbReference type="Proteomes" id="UP000264492"/>
    </source>
</evidence>
<dbReference type="CDD" id="cd01949">
    <property type="entry name" value="GGDEF"/>
    <property type="match status" value="1"/>
</dbReference>
<dbReference type="SUPFAM" id="SSF55781">
    <property type="entry name" value="GAF domain-like"/>
    <property type="match status" value="1"/>
</dbReference>
<dbReference type="InterPro" id="IPR052163">
    <property type="entry name" value="DGC-Regulatory_Protein"/>
</dbReference>
<dbReference type="InterPro" id="IPR029016">
    <property type="entry name" value="GAF-like_dom_sf"/>
</dbReference>
<dbReference type="SUPFAM" id="SSF55073">
    <property type="entry name" value="Nucleotide cyclase"/>
    <property type="match status" value="1"/>
</dbReference>
<dbReference type="SMART" id="SM00267">
    <property type="entry name" value="GGDEF"/>
    <property type="match status" value="1"/>
</dbReference>
<dbReference type="OrthoDB" id="9803824at2"/>
<dbReference type="InterPro" id="IPR000160">
    <property type="entry name" value="GGDEF_dom"/>
</dbReference>
<feature type="domain" description="GGDEF" evidence="1">
    <location>
        <begin position="239"/>
        <end position="368"/>
    </location>
</feature>
<dbReference type="Pfam" id="PF00990">
    <property type="entry name" value="GGDEF"/>
    <property type="match status" value="1"/>
</dbReference>
<dbReference type="NCBIfam" id="TIGR00254">
    <property type="entry name" value="GGDEF"/>
    <property type="match status" value="1"/>
</dbReference>
<reference evidence="2 3" key="1">
    <citation type="submission" date="2018-08" db="EMBL/GenBank/DDBJ databases">
        <title>Lysobacter sp. zong2l5, whole genome shotgun sequence.</title>
        <authorList>
            <person name="Zhang X."/>
            <person name="Feng G."/>
            <person name="Zhu H."/>
        </authorList>
    </citation>
    <scope>NUCLEOTIDE SEQUENCE [LARGE SCALE GENOMIC DNA]</scope>
    <source>
        <strain evidence="3">zong2l5</strain>
    </source>
</reference>
<dbReference type="PANTHER" id="PTHR46663:SF2">
    <property type="entry name" value="GGDEF DOMAIN-CONTAINING PROTEIN"/>
    <property type="match status" value="1"/>
</dbReference>
<proteinExistence type="predicted"/>
<dbReference type="InterPro" id="IPR043128">
    <property type="entry name" value="Rev_trsase/Diguanyl_cyclase"/>
</dbReference>
<gene>
    <name evidence="2" type="ORF">DX914_01120</name>
</gene>
<organism evidence="2 3">
    <name type="scientific">Lysobacter silvisoli</name>
    <dbReference type="NCBI Taxonomy" id="2293254"/>
    <lineage>
        <taxon>Bacteria</taxon>
        <taxon>Pseudomonadati</taxon>
        <taxon>Pseudomonadota</taxon>
        <taxon>Gammaproteobacteria</taxon>
        <taxon>Lysobacterales</taxon>
        <taxon>Lysobacteraceae</taxon>
        <taxon>Lysobacter</taxon>
    </lineage>
</organism>
<name>A0A371K1J8_9GAMM</name>
<dbReference type="Pfam" id="PF13185">
    <property type="entry name" value="GAF_2"/>
    <property type="match status" value="1"/>
</dbReference>
<dbReference type="SMART" id="SM00065">
    <property type="entry name" value="GAF"/>
    <property type="match status" value="1"/>
</dbReference>
<comment type="caution">
    <text evidence="2">The sequence shown here is derived from an EMBL/GenBank/DDBJ whole genome shotgun (WGS) entry which is preliminary data.</text>
</comment>
<dbReference type="PANTHER" id="PTHR46663">
    <property type="entry name" value="DIGUANYLATE CYCLASE DGCT-RELATED"/>
    <property type="match status" value="1"/>
</dbReference>
<dbReference type="Gene3D" id="3.30.450.40">
    <property type="match status" value="1"/>
</dbReference>
<evidence type="ECO:0000313" key="2">
    <source>
        <dbReference type="EMBL" id="RDZ27803.1"/>
    </source>
</evidence>